<evidence type="ECO:0000313" key="1">
    <source>
        <dbReference type="EMBL" id="QJA87732.1"/>
    </source>
</evidence>
<accession>A0A6M3L1N2</accession>
<dbReference type="AlphaFoldDB" id="A0A6M3L1N2"/>
<organism evidence="1">
    <name type="scientific">viral metagenome</name>
    <dbReference type="NCBI Taxonomy" id="1070528"/>
    <lineage>
        <taxon>unclassified sequences</taxon>
        <taxon>metagenomes</taxon>
        <taxon>organismal metagenomes</taxon>
    </lineage>
</organism>
<proteinExistence type="predicted"/>
<dbReference type="EMBL" id="MT142729">
    <property type="protein sequence ID" value="QJA87732.1"/>
    <property type="molecule type" value="Genomic_DNA"/>
</dbReference>
<sequence>MHNNPMIERLTLAQLPAVTARPLGWQVQLSDAENVVVTLCDCGGVLRWRGDSQAISTQTTTSASASFQIGYPIPAAATGIWLSFWEGNLYVGAPNDAGNRWVITCYASGVLRDTFDTWVTLPMNPTDMYKMRRAIGSYAAAVAYGTKILVGSVSWDYFNRIKAGVPGTLFGSLNVIYHPVYG</sequence>
<gene>
    <name evidence="1" type="ORF">MM415B02899_0004</name>
</gene>
<protein>
    <submittedName>
        <fullName evidence="1">Uncharacterized protein</fullName>
    </submittedName>
</protein>
<reference evidence="1" key="1">
    <citation type="submission" date="2020-03" db="EMBL/GenBank/DDBJ databases">
        <title>The deep terrestrial virosphere.</title>
        <authorList>
            <person name="Holmfeldt K."/>
            <person name="Nilsson E."/>
            <person name="Simone D."/>
            <person name="Lopez-Fernandez M."/>
            <person name="Wu X."/>
            <person name="de Brujin I."/>
            <person name="Lundin D."/>
            <person name="Andersson A."/>
            <person name="Bertilsson S."/>
            <person name="Dopson M."/>
        </authorList>
    </citation>
    <scope>NUCLEOTIDE SEQUENCE</scope>
    <source>
        <strain evidence="1">MM415B02899</strain>
    </source>
</reference>
<name>A0A6M3L1N2_9ZZZZ</name>